<name>A0A830H4D6_9CHLO</name>
<accession>A0A830H4D6</accession>
<reference evidence="2" key="1">
    <citation type="submission" date="2020-10" db="EMBL/GenBank/DDBJ databases">
        <title>Unveiling of a novel bifunctional photoreceptor, Dualchrome1, isolated from a cosmopolitan green alga.</title>
        <authorList>
            <person name="Suzuki S."/>
            <person name="Kawachi M."/>
        </authorList>
    </citation>
    <scope>NUCLEOTIDE SEQUENCE</scope>
    <source>
        <strain evidence="2">NIES 2893</strain>
    </source>
</reference>
<evidence type="ECO:0008006" key="4">
    <source>
        <dbReference type="Google" id="ProtNLM"/>
    </source>
</evidence>
<dbReference type="Proteomes" id="UP000660262">
    <property type="component" value="Unassembled WGS sequence"/>
</dbReference>
<protein>
    <recommendedName>
        <fullName evidence="4">GPI inositol-deacylase</fullName>
    </recommendedName>
</protein>
<feature type="signal peptide" evidence="1">
    <location>
        <begin position="1"/>
        <end position="20"/>
    </location>
</feature>
<evidence type="ECO:0000313" key="3">
    <source>
        <dbReference type="Proteomes" id="UP000660262"/>
    </source>
</evidence>
<sequence length="386" mass="41098">MIMMLNVMIVALAVVVVASAQQHTPSSSSPLPETSELFVVDDDLSSARYVPMWSPPPSTTTNGQQDYGKHEPRFHVWTPRVIVPSGGVSPVLPLVLFSVGWNASCKDHFHATLAETASKLGAVVCCPKERDELAACETTLRHWWALVTAASGIELSRTDVAVVGHSMGGAQALMHSAWRHSSKAIAPPKVTVSLSPYLLGGTTLDDTPPPLTSVRNPIVFVTGDADISAPPIIPKAMMATEANSTSTQGGGVGNDRLYYEIENGTHNDIQDPRGALNSAQLDSCLNLFRRLSPIALYAPEQVHENADELMKCANATDNNARLAAHRHLYLALACYLDSANHDAVADVSACTAWREEGRAMAQIAAASQQAIEAARHAQEAVVAAGG</sequence>
<dbReference type="EMBL" id="BNJQ01000002">
    <property type="protein sequence ID" value="GHP01904.1"/>
    <property type="molecule type" value="Genomic_DNA"/>
</dbReference>
<gene>
    <name evidence="2" type="ORF">PPROV_000066100</name>
</gene>
<feature type="chain" id="PRO_5032301468" description="GPI inositol-deacylase" evidence="1">
    <location>
        <begin position="21"/>
        <end position="386"/>
    </location>
</feature>
<organism evidence="2 3">
    <name type="scientific">Pycnococcus provasolii</name>
    <dbReference type="NCBI Taxonomy" id="41880"/>
    <lineage>
        <taxon>Eukaryota</taxon>
        <taxon>Viridiplantae</taxon>
        <taxon>Chlorophyta</taxon>
        <taxon>Pseudoscourfieldiophyceae</taxon>
        <taxon>Pseudoscourfieldiales</taxon>
        <taxon>Pycnococcaceae</taxon>
        <taxon>Pycnococcus</taxon>
    </lineage>
</organism>
<evidence type="ECO:0000313" key="2">
    <source>
        <dbReference type="EMBL" id="GHP01904.1"/>
    </source>
</evidence>
<dbReference type="AlphaFoldDB" id="A0A830H4D6"/>
<proteinExistence type="predicted"/>
<dbReference type="Gene3D" id="3.40.50.1820">
    <property type="entry name" value="alpha/beta hydrolase"/>
    <property type="match status" value="1"/>
</dbReference>
<dbReference type="SUPFAM" id="SSF53474">
    <property type="entry name" value="alpha/beta-Hydrolases"/>
    <property type="match status" value="1"/>
</dbReference>
<keyword evidence="3" id="KW-1185">Reference proteome</keyword>
<evidence type="ECO:0000256" key="1">
    <source>
        <dbReference type="SAM" id="SignalP"/>
    </source>
</evidence>
<keyword evidence="1" id="KW-0732">Signal</keyword>
<comment type="caution">
    <text evidence="2">The sequence shown here is derived from an EMBL/GenBank/DDBJ whole genome shotgun (WGS) entry which is preliminary data.</text>
</comment>
<dbReference type="InterPro" id="IPR029058">
    <property type="entry name" value="AB_hydrolase_fold"/>
</dbReference>